<dbReference type="Proteomes" id="UP001229421">
    <property type="component" value="Unassembled WGS sequence"/>
</dbReference>
<evidence type="ECO:0000256" key="1">
    <source>
        <dbReference type="SAM" id="Coils"/>
    </source>
</evidence>
<protein>
    <submittedName>
        <fullName evidence="2">Uncharacterized protein</fullName>
    </submittedName>
</protein>
<reference evidence="2" key="1">
    <citation type="journal article" date="2023" name="bioRxiv">
        <title>Improved chromosome-level genome assembly for marigold (Tagetes erecta).</title>
        <authorList>
            <person name="Jiang F."/>
            <person name="Yuan L."/>
            <person name="Wang S."/>
            <person name="Wang H."/>
            <person name="Xu D."/>
            <person name="Wang A."/>
            <person name="Fan W."/>
        </authorList>
    </citation>
    <scope>NUCLEOTIDE SEQUENCE</scope>
    <source>
        <strain evidence="2">WSJ</strain>
        <tissue evidence="2">Leaf</tissue>
    </source>
</reference>
<evidence type="ECO:0000313" key="3">
    <source>
        <dbReference type="Proteomes" id="UP001229421"/>
    </source>
</evidence>
<dbReference type="AlphaFoldDB" id="A0AAD8NVK0"/>
<feature type="coiled-coil region" evidence="1">
    <location>
        <begin position="38"/>
        <end position="78"/>
    </location>
</feature>
<organism evidence="2 3">
    <name type="scientific">Tagetes erecta</name>
    <name type="common">African marigold</name>
    <dbReference type="NCBI Taxonomy" id="13708"/>
    <lineage>
        <taxon>Eukaryota</taxon>
        <taxon>Viridiplantae</taxon>
        <taxon>Streptophyta</taxon>
        <taxon>Embryophyta</taxon>
        <taxon>Tracheophyta</taxon>
        <taxon>Spermatophyta</taxon>
        <taxon>Magnoliopsida</taxon>
        <taxon>eudicotyledons</taxon>
        <taxon>Gunneridae</taxon>
        <taxon>Pentapetalae</taxon>
        <taxon>asterids</taxon>
        <taxon>campanulids</taxon>
        <taxon>Asterales</taxon>
        <taxon>Asteraceae</taxon>
        <taxon>Asteroideae</taxon>
        <taxon>Heliantheae alliance</taxon>
        <taxon>Tageteae</taxon>
        <taxon>Tagetes</taxon>
    </lineage>
</organism>
<accession>A0AAD8NVK0</accession>
<keyword evidence="3" id="KW-1185">Reference proteome</keyword>
<evidence type="ECO:0000313" key="2">
    <source>
        <dbReference type="EMBL" id="KAK1429915.1"/>
    </source>
</evidence>
<name>A0AAD8NVK0_TARER</name>
<gene>
    <name evidence="2" type="ORF">QVD17_12251</name>
</gene>
<proteinExistence type="predicted"/>
<dbReference type="EMBL" id="JAUHHV010000003">
    <property type="protein sequence ID" value="KAK1429915.1"/>
    <property type="molecule type" value="Genomic_DNA"/>
</dbReference>
<sequence length="154" mass="17405">MEVFSFCDEDLKVLCENRIKHGAGDDTAAEANLFVKVANKARGIRAELKEVNERLRRTDDLKLEMDDLTRQLDRTIEQRFEKPVEVIDLEVACEEPTAEVQAETTVHLEPDTEVADTEFVDSMLNLSEDEAGTEDYTNPMAGIKERAGAFIEQL</sequence>
<comment type="caution">
    <text evidence="2">The sequence shown here is derived from an EMBL/GenBank/DDBJ whole genome shotgun (WGS) entry which is preliminary data.</text>
</comment>
<keyword evidence="1" id="KW-0175">Coiled coil</keyword>